<dbReference type="RefSeq" id="WP_213891370.1">
    <property type="nucleotide sequence ID" value="NZ_JAGFNU010000025.1"/>
</dbReference>
<reference evidence="2 3" key="1">
    <citation type="submission" date="2024-09" db="EMBL/GenBank/DDBJ databases">
        <authorList>
            <person name="Sun Q."/>
            <person name="Mori K."/>
        </authorList>
    </citation>
    <scope>NUCLEOTIDE SEQUENCE [LARGE SCALE GENOMIC DNA]</scope>
    <source>
        <strain evidence="2 3">CECT 8726</strain>
    </source>
</reference>
<feature type="region of interest" description="Disordered" evidence="1">
    <location>
        <begin position="1"/>
        <end position="20"/>
    </location>
</feature>
<accession>A0ABV5JGK7</accession>
<proteinExistence type="predicted"/>
<evidence type="ECO:0000313" key="3">
    <source>
        <dbReference type="Proteomes" id="UP001589683"/>
    </source>
</evidence>
<dbReference type="EMBL" id="JBHMEA010000040">
    <property type="protein sequence ID" value="MFB9232601.1"/>
    <property type="molecule type" value="Genomic_DNA"/>
</dbReference>
<dbReference type="Proteomes" id="UP001589683">
    <property type="component" value="Unassembled WGS sequence"/>
</dbReference>
<protein>
    <submittedName>
        <fullName evidence="2">Uncharacterized protein</fullName>
    </submittedName>
</protein>
<evidence type="ECO:0000313" key="2">
    <source>
        <dbReference type="EMBL" id="MFB9232601.1"/>
    </source>
</evidence>
<organism evidence="2 3">
    <name type="scientific">Pseudohalocynthiibacter aestuariivivens</name>
    <dbReference type="NCBI Taxonomy" id="1591409"/>
    <lineage>
        <taxon>Bacteria</taxon>
        <taxon>Pseudomonadati</taxon>
        <taxon>Pseudomonadota</taxon>
        <taxon>Alphaproteobacteria</taxon>
        <taxon>Rhodobacterales</taxon>
        <taxon>Paracoccaceae</taxon>
        <taxon>Pseudohalocynthiibacter</taxon>
    </lineage>
</organism>
<keyword evidence="3" id="KW-1185">Reference proteome</keyword>
<evidence type="ECO:0000256" key="1">
    <source>
        <dbReference type="SAM" id="MobiDB-lite"/>
    </source>
</evidence>
<name>A0ABV5JGK7_9RHOB</name>
<gene>
    <name evidence="2" type="ORF">ACFFUT_12470</name>
</gene>
<comment type="caution">
    <text evidence="2">The sequence shown here is derived from an EMBL/GenBank/DDBJ whole genome shotgun (WGS) entry which is preliminary data.</text>
</comment>
<sequence>MKGLGNGKEVSAGSCNDLPRPPPVYCPYDGLDGVKVIIVILQIFMSDKFVQLARMLVYLVVFSIVGTEIEAEKL</sequence>